<feature type="region of interest" description="Disordered" evidence="1">
    <location>
        <begin position="110"/>
        <end position="152"/>
    </location>
</feature>
<dbReference type="Proteomes" id="UP000075243">
    <property type="component" value="Unassembled WGS sequence"/>
</dbReference>
<dbReference type="EMBL" id="KQ483710">
    <property type="protein sequence ID" value="KYP42585.1"/>
    <property type="molecule type" value="Genomic_DNA"/>
</dbReference>
<dbReference type="Gramene" id="C.cajan_36212.t">
    <property type="protein sequence ID" value="C.cajan_36212.t.cds1"/>
    <property type="gene ID" value="C.cajan_36212"/>
</dbReference>
<feature type="compositionally biased region" description="Low complexity" evidence="1">
    <location>
        <begin position="125"/>
        <end position="149"/>
    </location>
</feature>
<proteinExistence type="predicted"/>
<evidence type="ECO:0008006" key="4">
    <source>
        <dbReference type="Google" id="ProtNLM"/>
    </source>
</evidence>
<dbReference type="PANTHER" id="PTHR47481:SF10">
    <property type="entry name" value="COPIA-LIKE POLYPROTEIN_RETROTRANSPOSON"/>
    <property type="match status" value="1"/>
</dbReference>
<sequence length="181" mass="20570">MQLKGIKKSTSLNVYLLSIKKTMNTLASIGSPIDSSEHISIILDGLPSEYNPLAIFIIFRTDPYIRTEIETLLATLENRLKRQKKEEHDSFAMQNIQANLAQIHSRFGKHQGGRFQGRGNINYKGNNFRGRSRSFGRNNNKGSRNFNNKPQCQICSKPGHTTLTCYQRFNPSYQESLSSSI</sequence>
<accession>A0A151RJH5</accession>
<keyword evidence="3" id="KW-1185">Reference proteome</keyword>
<gene>
    <name evidence="2" type="ORF">KK1_035992</name>
</gene>
<evidence type="ECO:0000313" key="2">
    <source>
        <dbReference type="EMBL" id="KYP42585.1"/>
    </source>
</evidence>
<protein>
    <recommendedName>
        <fullName evidence="4">Retrovirus-related Pol polyprotein from transposon TNT 1-94</fullName>
    </recommendedName>
</protein>
<organism evidence="2 3">
    <name type="scientific">Cajanus cajan</name>
    <name type="common">Pigeon pea</name>
    <name type="synonym">Cajanus indicus</name>
    <dbReference type="NCBI Taxonomy" id="3821"/>
    <lineage>
        <taxon>Eukaryota</taxon>
        <taxon>Viridiplantae</taxon>
        <taxon>Streptophyta</taxon>
        <taxon>Embryophyta</taxon>
        <taxon>Tracheophyta</taxon>
        <taxon>Spermatophyta</taxon>
        <taxon>Magnoliopsida</taxon>
        <taxon>eudicotyledons</taxon>
        <taxon>Gunneridae</taxon>
        <taxon>Pentapetalae</taxon>
        <taxon>rosids</taxon>
        <taxon>fabids</taxon>
        <taxon>Fabales</taxon>
        <taxon>Fabaceae</taxon>
        <taxon>Papilionoideae</taxon>
        <taxon>50 kb inversion clade</taxon>
        <taxon>NPAAA clade</taxon>
        <taxon>indigoferoid/millettioid clade</taxon>
        <taxon>Phaseoleae</taxon>
        <taxon>Cajanus</taxon>
    </lineage>
</organism>
<evidence type="ECO:0000313" key="3">
    <source>
        <dbReference type="Proteomes" id="UP000075243"/>
    </source>
</evidence>
<evidence type="ECO:0000256" key="1">
    <source>
        <dbReference type="SAM" id="MobiDB-lite"/>
    </source>
</evidence>
<name>A0A151RJH5_CAJCA</name>
<dbReference type="PANTHER" id="PTHR47481">
    <property type="match status" value="1"/>
</dbReference>
<reference evidence="2" key="1">
    <citation type="journal article" date="2012" name="Nat. Biotechnol.">
        <title>Draft genome sequence of pigeonpea (Cajanus cajan), an orphan legume crop of resource-poor farmers.</title>
        <authorList>
            <person name="Varshney R.K."/>
            <person name="Chen W."/>
            <person name="Li Y."/>
            <person name="Bharti A.K."/>
            <person name="Saxena R.K."/>
            <person name="Schlueter J.A."/>
            <person name="Donoghue M.T."/>
            <person name="Azam S."/>
            <person name="Fan G."/>
            <person name="Whaley A.M."/>
            <person name="Farmer A.D."/>
            <person name="Sheridan J."/>
            <person name="Iwata A."/>
            <person name="Tuteja R."/>
            <person name="Penmetsa R.V."/>
            <person name="Wu W."/>
            <person name="Upadhyaya H.D."/>
            <person name="Yang S.P."/>
            <person name="Shah T."/>
            <person name="Saxena K.B."/>
            <person name="Michael T."/>
            <person name="McCombie W.R."/>
            <person name="Yang B."/>
            <person name="Zhang G."/>
            <person name="Yang H."/>
            <person name="Wang J."/>
            <person name="Spillane C."/>
            <person name="Cook D.R."/>
            <person name="May G.D."/>
            <person name="Xu X."/>
            <person name="Jackson S.A."/>
        </authorList>
    </citation>
    <scope>NUCLEOTIDE SEQUENCE [LARGE SCALE GENOMIC DNA]</scope>
</reference>
<dbReference type="AlphaFoldDB" id="A0A151RJH5"/>